<dbReference type="AlphaFoldDB" id="A0A550CE73"/>
<proteinExistence type="predicted"/>
<evidence type="ECO:0000313" key="3">
    <source>
        <dbReference type="Proteomes" id="UP000320762"/>
    </source>
</evidence>
<dbReference type="Proteomes" id="UP000320762">
    <property type="component" value="Unassembled WGS sequence"/>
</dbReference>
<evidence type="ECO:0000313" key="2">
    <source>
        <dbReference type="EMBL" id="TRM63098.1"/>
    </source>
</evidence>
<accession>A0A550CE73</accession>
<gene>
    <name evidence="2" type="ORF">BD626DRAFT_630258</name>
</gene>
<feature type="region of interest" description="Disordered" evidence="1">
    <location>
        <begin position="48"/>
        <end position="69"/>
    </location>
</feature>
<dbReference type="EMBL" id="VDMD01000010">
    <property type="protein sequence ID" value="TRM63098.1"/>
    <property type="molecule type" value="Genomic_DNA"/>
</dbReference>
<dbReference type="STRING" id="97359.A0A550CE73"/>
<reference evidence="2 3" key="1">
    <citation type="journal article" date="2019" name="New Phytol.">
        <title>Comparative genomics reveals unique wood-decay strategies and fruiting body development in the Schizophyllaceae.</title>
        <authorList>
            <person name="Almasi E."/>
            <person name="Sahu N."/>
            <person name="Krizsan K."/>
            <person name="Balint B."/>
            <person name="Kovacs G.M."/>
            <person name="Kiss B."/>
            <person name="Cseklye J."/>
            <person name="Drula E."/>
            <person name="Henrissat B."/>
            <person name="Nagy I."/>
            <person name="Chovatia M."/>
            <person name="Adam C."/>
            <person name="LaButti K."/>
            <person name="Lipzen A."/>
            <person name="Riley R."/>
            <person name="Grigoriev I.V."/>
            <person name="Nagy L.G."/>
        </authorList>
    </citation>
    <scope>NUCLEOTIDE SEQUENCE [LARGE SCALE GENOMIC DNA]</scope>
    <source>
        <strain evidence="2 3">NL-1724</strain>
    </source>
</reference>
<dbReference type="OrthoDB" id="288203at2759"/>
<sequence>MIPPAPSEVIYRFEQSYLYPNSAVMNERIVDYVRAQTRRGKDLSTVSMAYRPENNPGTRKGSSVEEEQKRNAALPLPRAVVRDFSFISHIATTVVQSLINTRNKIERWTDAPVESHFASILSPWILRALIAGGFGFVANAHDACRSRDPPSGCVAGKAALPGVIVAFVRYRGV</sequence>
<keyword evidence="3" id="KW-1185">Reference proteome</keyword>
<dbReference type="Gene3D" id="3.30.750.24">
    <property type="entry name" value="STAS domain"/>
    <property type="match status" value="1"/>
</dbReference>
<comment type="caution">
    <text evidence="2">The sequence shown here is derived from an EMBL/GenBank/DDBJ whole genome shotgun (WGS) entry which is preliminary data.</text>
</comment>
<protein>
    <submittedName>
        <fullName evidence="2">Uncharacterized protein</fullName>
    </submittedName>
</protein>
<name>A0A550CE73_9AGAR</name>
<evidence type="ECO:0000256" key="1">
    <source>
        <dbReference type="SAM" id="MobiDB-lite"/>
    </source>
</evidence>
<organism evidence="2 3">
    <name type="scientific">Schizophyllum amplum</name>
    <dbReference type="NCBI Taxonomy" id="97359"/>
    <lineage>
        <taxon>Eukaryota</taxon>
        <taxon>Fungi</taxon>
        <taxon>Dikarya</taxon>
        <taxon>Basidiomycota</taxon>
        <taxon>Agaricomycotina</taxon>
        <taxon>Agaricomycetes</taxon>
        <taxon>Agaricomycetidae</taxon>
        <taxon>Agaricales</taxon>
        <taxon>Schizophyllaceae</taxon>
        <taxon>Schizophyllum</taxon>
    </lineage>
</organism>
<dbReference type="InterPro" id="IPR036513">
    <property type="entry name" value="STAS_dom_sf"/>
</dbReference>